<name>A0ABR6GJ18_9HYPH</name>
<comment type="caution">
    <text evidence="1">The sequence shown here is derived from an EMBL/GenBank/DDBJ whole genome shotgun (WGS) entry which is preliminary data.</text>
</comment>
<organism evidence="1 2">
    <name type="scientific">Rhizobium laguerreae</name>
    <dbReference type="NCBI Taxonomy" id="1076926"/>
    <lineage>
        <taxon>Bacteria</taxon>
        <taxon>Pseudomonadati</taxon>
        <taxon>Pseudomonadota</taxon>
        <taxon>Alphaproteobacteria</taxon>
        <taxon>Hyphomicrobiales</taxon>
        <taxon>Rhizobiaceae</taxon>
        <taxon>Rhizobium/Agrobacterium group</taxon>
        <taxon>Rhizobium</taxon>
    </lineage>
</organism>
<gene>
    <name evidence="1" type="ORF">FHS25_006802</name>
</gene>
<reference evidence="1 2" key="1">
    <citation type="submission" date="2020-08" db="EMBL/GenBank/DDBJ databases">
        <title>Genomic Encyclopedia of Type Strains, Phase III (KMG-III): the genomes of soil and plant-associated and newly described type strains.</title>
        <authorList>
            <person name="Whitman W."/>
        </authorList>
    </citation>
    <scope>NUCLEOTIDE SEQUENCE [LARGE SCALE GENOMIC DNA]</scope>
    <source>
        <strain evidence="1 2">CECT 8280</strain>
    </source>
</reference>
<dbReference type="Proteomes" id="UP000542811">
    <property type="component" value="Unassembled WGS sequence"/>
</dbReference>
<evidence type="ECO:0000313" key="2">
    <source>
        <dbReference type="Proteomes" id="UP000542811"/>
    </source>
</evidence>
<protein>
    <submittedName>
        <fullName evidence="1">Uncharacterized protein</fullName>
    </submittedName>
</protein>
<evidence type="ECO:0000313" key="1">
    <source>
        <dbReference type="EMBL" id="MBB3166285.1"/>
    </source>
</evidence>
<dbReference type="EMBL" id="JACHXX010000016">
    <property type="protein sequence ID" value="MBB3166285.1"/>
    <property type="molecule type" value="Genomic_DNA"/>
</dbReference>
<sequence>MVKELRPAVVMIVATTAITGLLPEEGNIAVQAGYPPDGRTFLEFRNAELLISMSRDAV</sequence>
<proteinExistence type="predicted"/>
<keyword evidence="2" id="KW-1185">Reference proteome</keyword>
<accession>A0ABR6GJ18</accession>